<dbReference type="AlphaFoldDB" id="A0A1J4J223"/>
<comment type="caution">
    <text evidence="1">The sequence shown here is derived from an EMBL/GenBank/DDBJ whole genome shotgun (WGS) entry which is preliminary data.</text>
</comment>
<evidence type="ECO:0000313" key="1">
    <source>
        <dbReference type="EMBL" id="OHS93418.1"/>
    </source>
</evidence>
<sequence>MPFELMNLNGIPAGCLRGSICSLEPSKVGMLSQTYEEMEDLCVSNSLWKVLYDNKFPIHSFMTKKREENIDWLSRYSKRYSIASNLKKHRPKVHSFNDDKINKIRTLDNAFAYNTPDKISLIVYEYFDDECTYEKAAEFTKKNHDFLFLDNNSLLSVKSNNFTIFDITKQTKKLKQTQTLGINPILERMSQNVFSVVSDSKCSVFDTRDSLHSICTFWQNGHIIGSSHDGSILYVACKNHLTAHDTKNPRGPVLWHSYVGNKISFFSANVKERRAIYGNHIINLDDGEVCAYYNYPDTTTAAVVNDHIAVFGHENRSAVFYNYENCTVAGCFQFGEDEGIKSIDPAIVNNTIAIAADYNITILKTPDEAGNVEQIRSVQCGSIAQRKRGDIGPVKQIVFDGERLITNMETFVRVYDFYTGKSDV</sequence>
<dbReference type="GeneID" id="94830970"/>
<evidence type="ECO:0000313" key="2">
    <source>
        <dbReference type="Proteomes" id="UP000179807"/>
    </source>
</evidence>
<protein>
    <submittedName>
        <fullName evidence="1">Uncharacterized protein</fullName>
    </submittedName>
</protein>
<dbReference type="InterPro" id="IPR011047">
    <property type="entry name" value="Quinoprotein_ADH-like_sf"/>
</dbReference>
<accession>A0A1J4J223</accession>
<proteinExistence type="predicted"/>
<dbReference type="VEuPathDB" id="TrichDB:TRFO_11843"/>
<gene>
    <name evidence="1" type="ORF">TRFO_11843</name>
</gene>
<dbReference type="Proteomes" id="UP000179807">
    <property type="component" value="Unassembled WGS sequence"/>
</dbReference>
<dbReference type="OrthoDB" id="10429175at2759"/>
<dbReference type="SUPFAM" id="SSF50998">
    <property type="entry name" value="Quinoprotein alcohol dehydrogenase-like"/>
    <property type="match status" value="1"/>
</dbReference>
<dbReference type="InterPro" id="IPR015943">
    <property type="entry name" value="WD40/YVTN_repeat-like_dom_sf"/>
</dbReference>
<keyword evidence="2" id="KW-1185">Reference proteome</keyword>
<organism evidence="1 2">
    <name type="scientific">Tritrichomonas foetus</name>
    <dbReference type="NCBI Taxonomy" id="1144522"/>
    <lineage>
        <taxon>Eukaryota</taxon>
        <taxon>Metamonada</taxon>
        <taxon>Parabasalia</taxon>
        <taxon>Tritrichomonadida</taxon>
        <taxon>Tritrichomonadidae</taxon>
        <taxon>Tritrichomonas</taxon>
    </lineage>
</organism>
<dbReference type="RefSeq" id="XP_068346555.1">
    <property type="nucleotide sequence ID" value="XM_068496266.1"/>
</dbReference>
<name>A0A1J4J223_9EUKA</name>
<dbReference type="Gene3D" id="2.130.10.10">
    <property type="entry name" value="YVTN repeat-like/Quinoprotein amine dehydrogenase"/>
    <property type="match status" value="1"/>
</dbReference>
<dbReference type="EMBL" id="MLAK01001404">
    <property type="protein sequence ID" value="OHS93418.1"/>
    <property type="molecule type" value="Genomic_DNA"/>
</dbReference>
<reference evidence="1" key="1">
    <citation type="submission" date="2016-10" db="EMBL/GenBank/DDBJ databases">
        <authorList>
            <person name="Benchimol M."/>
            <person name="Almeida L.G."/>
            <person name="Vasconcelos A.T."/>
            <person name="Perreira-Neves A."/>
            <person name="Rosa I.A."/>
            <person name="Tasca T."/>
            <person name="Bogo M.R."/>
            <person name="de Souza W."/>
        </authorList>
    </citation>
    <scope>NUCLEOTIDE SEQUENCE [LARGE SCALE GENOMIC DNA]</scope>
    <source>
        <strain evidence="1">K</strain>
    </source>
</reference>